<dbReference type="GeneID" id="111442043"/>
<keyword evidence="3" id="KW-0560">Oxidoreductase</keyword>
<gene>
    <name evidence="6" type="primary">LOC111442043</name>
</gene>
<dbReference type="InterPro" id="IPR050231">
    <property type="entry name" value="Iron_ascorbate_oxido_reductase"/>
</dbReference>
<comment type="similarity">
    <text evidence="3">Belongs to the iron/ascorbate-dependent oxidoreductase family.</text>
</comment>
<dbReference type="SUPFAM" id="SSF51197">
    <property type="entry name" value="Clavaminate synthase-like"/>
    <property type="match status" value="1"/>
</dbReference>
<sequence>MVVASPNSSLTTNSKPSAANTAAAAAARIPTIDLSCGTSNRQALSKLLVEASEKYGIFKLINHGIPQDCISRAEEEAMAFFAKPTAEKLAASPKSSPVDAGNTTRFGYGVNNIGHHGDIGEIEYLLLSSQPSLISQLSFSISQNPSKFSCALNDYIQATKNVACELLDLMAEGLGISDNSIFSRMILDSESDSLLRINHYRPLPDFIHPSPSNKLGFGEHSDPQIFAILRSNDIAGLQILLDDGLWIPVPPDPTAYYVMIGDLFQVFTNGRFGSLKHRATANIGPRSRMSMAFFASPSLDTWISPLPEMVTSDQPCIYRPFTWREYKTYIYSLTLAGSRLDSFKIRH</sequence>
<dbReference type="Pfam" id="PF03171">
    <property type="entry name" value="2OG-FeII_Oxy"/>
    <property type="match status" value="1"/>
</dbReference>
<protein>
    <submittedName>
        <fullName evidence="6">Gibberellin 2-beta-dioxygenase 2-like</fullName>
    </submittedName>
</protein>
<dbReference type="AlphaFoldDB" id="A0A6J1F9H5"/>
<dbReference type="GO" id="GO:0016491">
    <property type="term" value="F:oxidoreductase activity"/>
    <property type="evidence" value="ECO:0007669"/>
    <property type="project" value="UniProtKB-KW"/>
</dbReference>
<dbReference type="Proteomes" id="UP000504609">
    <property type="component" value="Unplaced"/>
</dbReference>
<proteinExistence type="inferred from homology"/>
<evidence type="ECO:0000256" key="2">
    <source>
        <dbReference type="ARBA" id="ARBA00023004"/>
    </source>
</evidence>
<dbReference type="InterPro" id="IPR026992">
    <property type="entry name" value="DIOX_N"/>
</dbReference>
<evidence type="ECO:0000313" key="5">
    <source>
        <dbReference type="Proteomes" id="UP000504609"/>
    </source>
</evidence>
<dbReference type="InterPro" id="IPR027443">
    <property type="entry name" value="IPNS-like_sf"/>
</dbReference>
<dbReference type="GO" id="GO:0046872">
    <property type="term" value="F:metal ion binding"/>
    <property type="evidence" value="ECO:0007669"/>
    <property type="project" value="UniProtKB-KW"/>
</dbReference>
<dbReference type="Pfam" id="PF14226">
    <property type="entry name" value="DIOX_N"/>
    <property type="match status" value="1"/>
</dbReference>
<dbReference type="PANTHER" id="PTHR47990">
    <property type="entry name" value="2-OXOGLUTARATE (2OG) AND FE(II)-DEPENDENT OXYGENASE SUPERFAMILY PROTEIN-RELATED"/>
    <property type="match status" value="1"/>
</dbReference>
<keyword evidence="2 3" id="KW-0408">Iron</keyword>
<accession>A0A6J1F9H5</accession>
<reference evidence="6" key="1">
    <citation type="submission" date="2025-08" db="UniProtKB">
        <authorList>
            <consortium name="RefSeq"/>
        </authorList>
    </citation>
    <scope>IDENTIFICATION</scope>
    <source>
        <tissue evidence="6">Young leaves</tissue>
    </source>
</reference>
<dbReference type="InterPro" id="IPR044861">
    <property type="entry name" value="IPNS-like_FE2OG_OXY"/>
</dbReference>
<evidence type="ECO:0000259" key="4">
    <source>
        <dbReference type="PROSITE" id="PS51471"/>
    </source>
</evidence>
<dbReference type="RefSeq" id="XP_022935060.1">
    <property type="nucleotide sequence ID" value="XM_023079292.1"/>
</dbReference>
<dbReference type="PROSITE" id="PS51471">
    <property type="entry name" value="FE2OG_OXY"/>
    <property type="match status" value="1"/>
</dbReference>
<feature type="domain" description="Fe2OG dioxygenase" evidence="4">
    <location>
        <begin position="190"/>
        <end position="297"/>
    </location>
</feature>
<keyword evidence="1 3" id="KW-0479">Metal-binding</keyword>
<evidence type="ECO:0000313" key="6">
    <source>
        <dbReference type="RefSeq" id="XP_022935060.1"/>
    </source>
</evidence>
<dbReference type="Gene3D" id="2.60.120.330">
    <property type="entry name" value="B-lactam Antibiotic, Isopenicillin N Synthase, Chain"/>
    <property type="match status" value="1"/>
</dbReference>
<dbReference type="KEGG" id="cmos:111442043"/>
<evidence type="ECO:0000256" key="3">
    <source>
        <dbReference type="RuleBase" id="RU003682"/>
    </source>
</evidence>
<keyword evidence="5" id="KW-1185">Reference proteome</keyword>
<dbReference type="InterPro" id="IPR005123">
    <property type="entry name" value="Oxoglu/Fe-dep_dioxygenase_dom"/>
</dbReference>
<name>A0A6J1F9H5_CUCMO</name>
<evidence type="ECO:0000256" key="1">
    <source>
        <dbReference type="ARBA" id="ARBA00022723"/>
    </source>
</evidence>
<organism evidence="5 6">
    <name type="scientific">Cucurbita moschata</name>
    <name type="common">Winter crookneck squash</name>
    <name type="synonym">Cucurbita pepo var. moschata</name>
    <dbReference type="NCBI Taxonomy" id="3662"/>
    <lineage>
        <taxon>Eukaryota</taxon>
        <taxon>Viridiplantae</taxon>
        <taxon>Streptophyta</taxon>
        <taxon>Embryophyta</taxon>
        <taxon>Tracheophyta</taxon>
        <taxon>Spermatophyta</taxon>
        <taxon>Magnoliopsida</taxon>
        <taxon>eudicotyledons</taxon>
        <taxon>Gunneridae</taxon>
        <taxon>Pentapetalae</taxon>
        <taxon>rosids</taxon>
        <taxon>fabids</taxon>
        <taxon>Cucurbitales</taxon>
        <taxon>Cucurbitaceae</taxon>
        <taxon>Cucurbiteae</taxon>
        <taxon>Cucurbita</taxon>
    </lineage>
</organism>